<name>A0AAV4TB62_9ARAC</name>
<evidence type="ECO:0000313" key="2">
    <source>
        <dbReference type="Proteomes" id="UP001054837"/>
    </source>
</evidence>
<dbReference type="AlphaFoldDB" id="A0AAV4TB62"/>
<sequence length="102" mass="11417">MSVNSGGFQIKTTSGNSTSTAMSIYLNSTAFTMQLRLKDRAKRTVSSSTTIMRIHMLRVVLLNASPIRAVNCYHNRHILPQKRLPTTTSIGRRTKFMTISIT</sequence>
<protein>
    <submittedName>
        <fullName evidence="1">Uncharacterized protein</fullName>
    </submittedName>
</protein>
<evidence type="ECO:0000313" key="1">
    <source>
        <dbReference type="EMBL" id="GIY42929.1"/>
    </source>
</evidence>
<comment type="caution">
    <text evidence="1">The sequence shown here is derived from an EMBL/GenBank/DDBJ whole genome shotgun (WGS) entry which is preliminary data.</text>
</comment>
<organism evidence="1 2">
    <name type="scientific">Caerostris darwini</name>
    <dbReference type="NCBI Taxonomy" id="1538125"/>
    <lineage>
        <taxon>Eukaryota</taxon>
        <taxon>Metazoa</taxon>
        <taxon>Ecdysozoa</taxon>
        <taxon>Arthropoda</taxon>
        <taxon>Chelicerata</taxon>
        <taxon>Arachnida</taxon>
        <taxon>Araneae</taxon>
        <taxon>Araneomorphae</taxon>
        <taxon>Entelegynae</taxon>
        <taxon>Araneoidea</taxon>
        <taxon>Araneidae</taxon>
        <taxon>Caerostris</taxon>
    </lineage>
</organism>
<accession>A0AAV4TB62</accession>
<dbReference type="Proteomes" id="UP001054837">
    <property type="component" value="Unassembled WGS sequence"/>
</dbReference>
<proteinExistence type="predicted"/>
<dbReference type="EMBL" id="BPLQ01009269">
    <property type="protein sequence ID" value="GIY42929.1"/>
    <property type="molecule type" value="Genomic_DNA"/>
</dbReference>
<reference evidence="1 2" key="1">
    <citation type="submission" date="2021-06" db="EMBL/GenBank/DDBJ databases">
        <title>Caerostris darwini draft genome.</title>
        <authorList>
            <person name="Kono N."/>
            <person name="Arakawa K."/>
        </authorList>
    </citation>
    <scope>NUCLEOTIDE SEQUENCE [LARGE SCALE GENOMIC DNA]</scope>
</reference>
<gene>
    <name evidence="1" type="ORF">CDAR_199061</name>
</gene>
<keyword evidence="2" id="KW-1185">Reference proteome</keyword>